<keyword evidence="4" id="KW-0862">Zinc</keyword>
<dbReference type="CDD" id="cd06262">
    <property type="entry name" value="metallo-hydrolase-like_MBL-fold"/>
    <property type="match status" value="1"/>
</dbReference>
<sequence>MQIFNFELGPLGVNSFLIIPENSDAVLIDAPEGSFDAVSKHLAPFGKKVGALLLTHGHWDHIWDAKKFQDAGAKIYAHPEGKIFVEESGAQNAYMFGESGLENPKIDKYLYDGEILEFGDCKIEARHTPGHCAGSVIFYIKDKDIAFVGDLIFAQSVGRTDMPTGDFALLQKSIKNKIYTLPDSCKLLPGHGEFTSVEIEKHSNPYVSE</sequence>
<dbReference type="InterPro" id="IPR036866">
    <property type="entry name" value="RibonucZ/Hydroxyglut_hydro"/>
</dbReference>
<comment type="cofactor">
    <cofactor evidence="1">
        <name>Zn(2+)</name>
        <dbReference type="ChEBI" id="CHEBI:29105"/>
    </cofactor>
</comment>
<gene>
    <name evidence="6" type="ORF">MOX91_04160</name>
</gene>
<evidence type="ECO:0000259" key="5">
    <source>
        <dbReference type="SMART" id="SM00849"/>
    </source>
</evidence>
<dbReference type="Gene3D" id="3.60.15.10">
    <property type="entry name" value="Ribonuclease Z/Hydroxyacylglutathione hydrolase-like"/>
    <property type="match status" value="1"/>
</dbReference>
<proteinExistence type="predicted"/>
<dbReference type="Pfam" id="PF00753">
    <property type="entry name" value="Lactamase_B"/>
    <property type="match status" value="1"/>
</dbReference>
<feature type="domain" description="Metallo-beta-lactamase" evidence="5">
    <location>
        <begin position="12"/>
        <end position="191"/>
    </location>
</feature>
<protein>
    <submittedName>
        <fullName evidence="6">MBL fold metallo-hydrolase</fullName>
    </submittedName>
</protein>
<dbReference type="PANTHER" id="PTHR46233:SF3">
    <property type="entry name" value="HYDROXYACYLGLUTATHIONE HYDROLASE GLOC"/>
    <property type="match status" value="1"/>
</dbReference>
<keyword evidence="2" id="KW-0479">Metal-binding</keyword>
<evidence type="ECO:0000256" key="2">
    <source>
        <dbReference type="ARBA" id="ARBA00022723"/>
    </source>
</evidence>
<evidence type="ECO:0000256" key="4">
    <source>
        <dbReference type="ARBA" id="ARBA00022833"/>
    </source>
</evidence>
<evidence type="ECO:0000256" key="1">
    <source>
        <dbReference type="ARBA" id="ARBA00001947"/>
    </source>
</evidence>
<dbReference type="InterPro" id="IPR001279">
    <property type="entry name" value="Metallo-B-lactamas"/>
</dbReference>
<dbReference type="RefSeq" id="WP_370396821.1">
    <property type="nucleotide sequence ID" value="NZ_JALBUT010000004.1"/>
</dbReference>
<evidence type="ECO:0000256" key="3">
    <source>
        <dbReference type="ARBA" id="ARBA00022801"/>
    </source>
</evidence>
<evidence type="ECO:0000313" key="6">
    <source>
        <dbReference type="EMBL" id="MDX8415374.1"/>
    </source>
</evidence>
<dbReference type="SUPFAM" id="SSF56281">
    <property type="entry name" value="Metallo-hydrolase/oxidoreductase"/>
    <property type="match status" value="1"/>
</dbReference>
<accession>A0ABU4WGN3</accession>
<dbReference type="EMBL" id="JALBUT010000004">
    <property type="protein sequence ID" value="MDX8415374.1"/>
    <property type="molecule type" value="Genomic_DNA"/>
</dbReference>
<organism evidence="6 7">
    <name type="scientific">Intestinicryptomonas porci</name>
    <dbReference type="NCBI Taxonomy" id="2926320"/>
    <lineage>
        <taxon>Bacteria</taxon>
        <taxon>Pseudomonadati</taxon>
        <taxon>Verrucomicrobiota</taxon>
        <taxon>Opitutia</taxon>
        <taxon>Opitutales</taxon>
        <taxon>Intestinicryptomonaceae</taxon>
        <taxon>Intestinicryptomonas</taxon>
    </lineage>
</organism>
<reference evidence="6 7" key="1">
    <citation type="submission" date="2022-03" db="EMBL/GenBank/DDBJ databases">
        <title>Novel taxa within the pig intestine.</title>
        <authorList>
            <person name="Wylensek D."/>
            <person name="Bishof K."/>
            <person name="Afrizal A."/>
            <person name="Clavel T."/>
        </authorList>
    </citation>
    <scope>NUCLEOTIDE SEQUENCE [LARGE SCALE GENOMIC DNA]</scope>
    <source>
        <strain evidence="6 7">CLA-KB-P66</strain>
    </source>
</reference>
<dbReference type="Proteomes" id="UP001275932">
    <property type="component" value="Unassembled WGS sequence"/>
</dbReference>
<name>A0ABU4WGN3_9BACT</name>
<comment type="caution">
    <text evidence="6">The sequence shown here is derived from an EMBL/GenBank/DDBJ whole genome shotgun (WGS) entry which is preliminary data.</text>
</comment>
<dbReference type="PANTHER" id="PTHR46233">
    <property type="entry name" value="HYDROXYACYLGLUTATHIONE HYDROLASE GLOC"/>
    <property type="match status" value="1"/>
</dbReference>
<evidence type="ECO:0000313" key="7">
    <source>
        <dbReference type="Proteomes" id="UP001275932"/>
    </source>
</evidence>
<keyword evidence="7" id="KW-1185">Reference proteome</keyword>
<keyword evidence="3" id="KW-0378">Hydrolase</keyword>
<dbReference type="SMART" id="SM00849">
    <property type="entry name" value="Lactamase_B"/>
    <property type="match status" value="1"/>
</dbReference>
<dbReference type="InterPro" id="IPR051453">
    <property type="entry name" value="MBL_Glyoxalase_II"/>
</dbReference>